<evidence type="ECO:0000313" key="8">
    <source>
        <dbReference type="Proteomes" id="UP000439123"/>
    </source>
</evidence>
<keyword evidence="3" id="KW-0560">Oxidoreductase</keyword>
<dbReference type="OMA" id="LTHFYRT"/>
<reference evidence="3 7" key="3">
    <citation type="submission" date="2019-04" db="EMBL/GenBank/DDBJ databases">
        <title>Comparative genomics of Aeromonas veronii strains pathogenic to fish.</title>
        <authorList>
            <person name="Cascarano M.C."/>
            <person name="Smyrli M."/>
            <person name="Katharios P."/>
        </authorList>
    </citation>
    <scope>NUCLEOTIDE SEQUENCE [LARGE SCALE GENOMIC DNA]</scope>
    <source>
        <strain evidence="3 7">XU1</strain>
    </source>
</reference>
<accession>A0A165TBG1</accession>
<evidence type="ECO:0000313" key="1">
    <source>
        <dbReference type="EMBL" id="ANB52608.1"/>
    </source>
</evidence>
<gene>
    <name evidence="4" type="ORF">AERO8C_30227</name>
    <name evidence="2" type="ORF">DAA48_03505</name>
    <name evidence="3" type="ORF">E8Q35_05615</name>
    <name evidence="1" type="ORF">WM43_07970</name>
</gene>
<name>A0A165TBG1_AERVE</name>
<dbReference type="EMBL" id="SSUX01000003">
    <property type="protein sequence ID" value="THJ46456.1"/>
    <property type="molecule type" value="Genomic_DNA"/>
</dbReference>
<dbReference type="Proteomes" id="UP000076809">
    <property type="component" value="Chromosome"/>
</dbReference>
<organism evidence="4 8">
    <name type="scientific">Aeromonas veronii</name>
    <dbReference type="NCBI Taxonomy" id="654"/>
    <lineage>
        <taxon>Bacteria</taxon>
        <taxon>Pseudomonadati</taxon>
        <taxon>Pseudomonadota</taxon>
        <taxon>Gammaproteobacteria</taxon>
        <taxon>Aeromonadales</taxon>
        <taxon>Aeromonadaceae</taxon>
        <taxon>Aeromonas</taxon>
    </lineage>
</organism>
<dbReference type="GO" id="GO:0051213">
    <property type="term" value="F:dioxygenase activity"/>
    <property type="evidence" value="ECO:0007669"/>
    <property type="project" value="UniProtKB-KW"/>
</dbReference>
<evidence type="ECO:0000313" key="5">
    <source>
        <dbReference type="Proteomes" id="UP000076809"/>
    </source>
</evidence>
<accession>A0A653L5M3</accession>
<dbReference type="GeneID" id="60846895"/>
<evidence type="ECO:0000313" key="4">
    <source>
        <dbReference type="EMBL" id="VXA86672.1"/>
    </source>
</evidence>
<dbReference type="Proteomes" id="UP000439123">
    <property type="component" value="Unassembled WGS sequence"/>
</dbReference>
<evidence type="ECO:0000313" key="6">
    <source>
        <dbReference type="Proteomes" id="UP000241986"/>
    </source>
</evidence>
<protein>
    <submittedName>
        <fullName evidence="3">Glyoxalase/bleomycin resistance/dioxygenase family protein</fullName>
    </submittedName>
</protein>
<dbReference type="SUPFAM" id="SSF54593">
    <property type="entry name" value="Glyoxalase/Bleomycin resistance protein/Dihydroxybiphenyl dioxygenase"/>
    <property type="match status" value="1"/>
</dbReference>
<dbReference type="Gene3D" id="3.10.180.10">
    <property type="entry name" value="2,3-Dihydroxybiphenyl 1,2-Dioxygenase, domain 1"/>
    <property type="match status" value="1"/>
</dbReference>
<keyword evidence="3" id="KW-0223">Dioxygenase</keyword>
<evidence type="ECO:0000313" key="7">
    <source>
        <dbReference type="Proteomes" id="UP000309618"/>
    </source>
</evidence>
<dbReference type="STRING" id="654.AMS64_18640"/>
<sequence>MPGPARAGALIYAKDPGLLTHFYRTLLQMVVCSQDEQLVVLENSDIQLLIHAIPEPYAGQVVIKRPPALREEGAIKLFFTVSSLAWAEAKAADLGGGLLPQQWTGPGFVVRNAFDPEGNILQLRELLGSPDPL</sequence>
<dbReference type="AlphaFoldDB" id="A0A165TBG1"/>
<dbReference type="Proteomes" id="UP000309618">
    <property type="component" value="Unassembled WGS sequence"/>
</dbReference>
<reference evidence="4 8" key="4">
    <citation type="submission" date="2019-10" db="EMBL/GenBank/DDBJ databases">
        <authorList>
            <person name="Karimi E."/>
        </authorList>
    </citation>
    <scope>NUCLEOTIDE SEQUENCE [LARGE SCALE GENOMIC DNA]</scope>
    <source>
        <strain evidence="4">Aeromonas sp. 8C</strain>
    </source>
</reference>
<evidence type="ECO:0000313" key="2">
    <source>
        <dbReference type="EMBL" id="PTH82442.1"/>
    </source>
</evidence>
<dbReference type="RefSeq" id="WP_005338740.1">
    <property type="nucleotide sequence ID" value="NZ_CAAKNN010000002.1"/>
</dbReference>
<dbReference type="EMBL" id="CABWLC010000016">
    <property type="protein sequence ID" value="VXA86672.1"/>
    <property type="molecule type" value="Genomic_DNA"/>
</dbReference>
<dbReference type="EMBL" id="PZKL01000012">
    <property type="protein sequence ID" value="PTH82442.1"/>
    <property type="molecule type" value="Genomic_DNA"/>
</dbReference>
<dbReference type="EMBL" id="CP014774">
    <property type="protein sequence ID" value="ANB52608.1"/>
    <property type="molecule type" value="Genomic_DNA"/>
</dbReference>
<evidence type="ECO:0000313" key="3">
    <source>
        <dbReference type="EMBL" id="THJ46456.1"/>
    </source>
</evidence>
<reference evidence="1 5" key="1">
    <citation type="journal article" date="2016" name="J. Clin. Microbiol.">
        <title>Detection and Whole-Genome Sequencing of Carbapenemase-Producing Aeromonas hydrophila Isolates from Routine Perirectal Surveillance Culture.</title>
        <authorList>
            <person name="Hughes H.Y."/>
            <person name="Conlan S.P."/>
            <person name="Lau A.F."/>
            <person name="Dekker J.P."/>
            <person name="Michelin A.V."/>
            <person name="Youn J.H."/>
            <person name="Henderson D.K."/>
            <person name="Frank K.M."/>
            <person name="Segre J.A."/>
            <person name="Palmore T.N."/>
        </authorList>
    </citation>
    <scope>NUCLEOTIDE SEQUENCE [LARGE SCALE GENOMIC DNA]</scope>
    <source>
        <strain evidence="1 5">AVNIH1</strain>
    </source>
</reference>
<dbReference type="InterPro" id="IPR029068">
    <property type="entry name" value="Glyas_Bleomycin-R_OHBP_Dase"/>
</dbReference>
<proteinExistence type="predicted"/>
<dbReference type="Proteomes" id="UP000241986">
    <property type="component" value="Unassembled WGS sequence"/>
</dbReference>
<reference evidence="2 6" key="2">
    <citation type="submission" date="2018-03" db="EMBL/GenBank/DDBJ databases">
        <title>Aeromonas veronii whole genome sequencing and analysis.</title>
        <authorList>
            <person name="Xie H."/>
            <person name="Liu T."/>
            <person name="Wang K."/>
        </authorList>
    </citation>
    <scope>NUCLEOTIDE SEQUENCE [LARGE SCALE GENOMIC DNA]</scope>
    <source>
        <strain evidence="2 6">XH.VA.1</strain>
    </source>
</reference>